<dbReference type="Gene3D" id="1.10.10.10">
    <property type="entry name" value="Winged helix-like DNA-binding domain superfamily/Winged helix DNA-binding domain"/>
    <property type="match status" value="1"/>
</dbReference>
<dbReference type="AlphaFoldDB" id="A0A6I2LEE7"/>
<reference evidence="2 3" key="1">
    <citation type="submission" date="2019-11" db="EMBL/GenBank/DDBJ databases">
        <title>Novel species isolated from a subtropical stream in China.</title>
        <authorList>
            <person name="Lu H."/>
        </authorList>
    </citation>
    <scope>NUCLEOTIDE SEQUENCE [LARGE SCALE GENOMIC DNA]</scope>
    <source>
        <strain evidence="2 3">FT80W</strain>
    </source>
</reference>
<dbReference type="Proteomes" id="UP000433309">
    <property type="component" value="Unassembled WGS sequence"/>
</dbReference>
<dbReference type="SMART" id="SM00421">
    <property type="entry name" value="HTH_LUXR"/>
    <property type="match status" value="1"/>
</dbReference>
<dbReference type="EMBL" id="WKJK01000032">
    <property type="protein sequence ID" value="MRW94629.1"/>
    <property type="molecule type" value="Genomic_DNA"/>
</dbReference>
<comment type="caution">
    <text evidence="2">The sequence shown here is derived from an EMBL/GenBank/DDBJ whole genome shotgun (WGS) entry which is preliminary data.</text>
</comment>
<gene>
    <name evidence="2" type="ORF">GJ699_32145</name>
</gene>
<dbReference type="InterPro" id="IPR016032">
    <property type="entry name" value="Sig_transdc_resp-reg_C-effctor"/>
</dbReference>
<organism evidence="2 3">
    <name type="scientific">Duganella guangzhouensis</name>
    <dbReference type="NCBI Taxonomy" id="2666084"/>
    <lineage>
        <taxon>Bacteria</taxon>
        <taxon>Pseudomonadati</taxon>
        <taxon>Pseudomonadota</taxon>
        <taxon>Betaproteobacteria</taxon>
        <taxon>Burkholderiales</taxon>
        <taxon>Oxalobacteraceae</taxon>
        <taxon>Telluria group</taxon>
        <taxon>Duganella</taxon>
    </lineage>
</organism>
<name>A0A6I2LEE7_9BURK</name>
<accession>A0A6I2LEE7</accession>
<feature type="domain" description="HTH luxR-type" evidence="1">
    <location>
        <begin position="309"/>
        <end position="366"/>
    </location>
</feature>
<dbReference type="SUPFAM" id="SSF46894">
    <property type="entry name" value="C-terminal effector domain of the bipartite response regulators"/>
    <property type="match status" value="1"/>
</dbReference>
<dbReference type="InterPro" id="IPR036388">
    <property type="entry name" value="WH-like_DNA-bd_sf"/>
</dbReference>
<evidence type="ECO:0000259" key="1">
    <source>
        <dbReference type="SMART" id="SM00421"/>
    </source>
</evidence>
<protein>
    <recommendedName>
        <fullName evidence="1">HTH luxR-type domain-containing protein</fullName>
    </recommendedName>
</protein>
<sequence>MAADLISSIYAHALIPSAMPLLMARLGQLFGAHSSFMFTSHSAVEPEAILLGQNMDPGHVDGFRHYWHQEDVWAQEAGRRGMMRRNVVVRGSELVPLGDLQRSRFYNEFGRDCGMGSMLGSVLFDGRESGDLPFTNLCWYRAAGHEDFEADATRRLRRLLPHLQRAVHTAREVNALRNEVAVERLAAGMPGVAWLLLDGAGRILRSNALAATALTRDNQLFNTVGNRLLRLGERSAPPLAEALSFCSSSGVVQRMLVCTAGQQLIKGTLTRLPAEAPTALGQFAQPRLLLMLHLPRDDSREIVALAAELYGYTQAEQDVLQLLLEGLSVEQIALRRSSSVSTIRTQVQGLLAKGGCARQVDLISKLSRLAG</sequence>
<proteinExistence type="predicted"/>
<evidence type="ECO:0000313" key="2">
    <source>
        <dbReference type="EMBL" id="MRW94629.1"/>
    </source>
</evidence>
<dbReference type="InterPro" id="IPR000792">
    <property type="entry name" value="Tscrpt_reg_LuxR_C"/>
</dbReference>
<evidence type="ECO:0000313" key="3">
    <source>
        <dbReference type="Proteomes" id="UP000433309"/>
    </source>
</evidence>
<dbReference type="RefSeq" id="WP_154383504.1">
    <property type="nucleotide sequence ID" value="NZ_WKJK01000032.1"/>
</dbReference>
<keyword evidence="3" id="KW-1185">Reference proteome</keyword>
<dbReference type="GO" id="GO:0006355">
    <property type="term" value="P:regulation of DNA-templated transcription"/>
    <property type="evidence" value="ECO:0007669"/>
    <property type="project" value="InterPro"/>
</dbReference>
<dbReference type="GO" id="GO:0003677">
    <property type="term" value="F:DNA binding"/>
    <property type="evidence" value="ECO:0007669"/>
    <property type="project" value="InterPro"/>
</dbReference>